<gene>
    <name evidence="2" type="primary">Cnig_chr_IV.g15860</name>
    <name evidence="2" type="ORF">B9Z55_015860</name>
</gene>
<reference evidence="3" key="1">
    <citation type="submission" date="2017-10" db="EMBL/GenBank/DDBJ databases">
        <title>Rapid genome shrinkage in a self-fertile nematode reveals novel sperm competition proteins.</title>
        <authorList>
            <person name="Yin D."/>
            <person name="Schwarz E.M."/>
            <person name="Thomas C.G."/>
            <person name="Felde R.L."/>
            <person name="Korf I.F."/>
            <person name="Cutter A.D."/>
            <person name="Schartner C.M."/>
            <person name="Ralston E.J."/>
            <person name="Meyer B.J."/>
            <person name="Haag E.S."/>
        </authorList>
    </citation>
    <scope>NUCLEOTIDE SEQUENCE [LARGE SCALE GENOMIC DNA]</scope>
    <source>
        <strain evidence="3">JU1422</strain>
    </source>
</reference>
<keyword evidence="1" id="KW-0472">Membrane</keyword>
<sequence length="66" mass="7834">MHLPRKTASKCQSCIWWPPAEFEFSSPFAGKSARNSNFYFFLVFSLMFFKDFKMFLLVSSEVYEKT</sequence>
<proteinExistence type="predicted"/>
<dbReference type="Proteomes" id="UP000230233">
    <property type="component" value="Chromosome IV"/>
</dbReference>
<name>A0A2G5UC29_9PELO</name>
<keyword evidence="3" id="KW-1185">Reference proteome</keyword>
<keyword evidence="1" id="KW-1133">Transmembrane helix</keyword>
<protein>
    <submittedName>
        <fullName evidence="2">Uncharacterized protein</fullName>
    </submittedName>
</protein>
<evidence type="ECO:0000256" key="1">
    <source>
        <dbReference type="SAM" id="Phobius"/>
    </source>
</evidence>
<evidence type="ECO:0000313" key="3">
    <source>
        <dbReference type="Proteomes" id="UP000230233"/>
    </source>
</evidence>
<dbReference type="AlphaFoldDB" id="A0A2G5UC29"/>
<comment type="caution">
    <text evidence="2">The sequence shown here is derived from an EMBL/GenBank/DDBJ whole genome shotgun (WGS) entry which is preliminary data.</text>
</comment>
<dbReference type="EMBL" id="PDUG01000004">
    <property type="protein sequence ID" value="PIC37115.1"/>
    <property type="molecule type" value="Genomic_DNA"/>
</dbReference>
<organism evidence="2 3">
    <name type="scientific">Caenorhabditis nigoni</name>
    <dbReference type="NCBI Taxonomy" id="1611254"/>
    <lineage>
        <taxon>Eukaryota</taxon>
        <taxon>Metazoa</taxon>
        <taxon>Ecdysozoa</taxon>
        <taxon>Nematoda</taxon>
        <taxon>Chromadorea</taxon>
        <taxon>Rhabditida</taxon>
        <taxon>Rhabditina</taxon>
        <taxon>Rhabditomorpha</taxon>
        <taxon>Rhabditoidea</taxon>
        <taxon>Rhabditidae</taxon>
        <taxon>Peloderinae</taxon>
        <taxon>Caenorhabditis</taxon>
    </lineage>
</organism>
<feature type="transmembrane region" description="Helical" evidence="1">
    <location>
        <begin position="38"/>
        <end position="58"/>
    </location>
</feature>
<evidence type="ECO:0000313" key="2">
    <source>
        <dbReference type="EMBL" id="PIC37115.1"/>
    </source>
</evidence>
<keyword evidence="1" id="KW-0812">Transmembrane</keyword>
<accession>A0A2G5UC29</accession>